<accession>A0AA94L387</accession>
<dbReference type="HAMAP" id="MF_00161">
    <property type="entry name" value="LspA"/>
    <property type="match status" value="1"/>
</dbReference>
<dbReference type="EMBL" id="FPIW01000063">
    <property type="protein sequence ID" value="SFW68268.1"/>
    <property type="molecule type" value="Genomic_DNA"/>
</dbReference>
<keyword evidence="3 9" id="KW-0645">Protease</keyword>
<evidence type="ECO:0000256" key="11">
    <source>
        <dbReference type="RuleBase" id="RU004181"/>
    </source>
</evidence>
<dbReference type="PANTHER" id="PTHR33695:SF1">
    <property type="entry name" value="LIPOPROTEIN SIGNAL PEPTIDASE"/>
    <property type="match status" value="1"/>
</dbReference>
<evidence type="ECO:0000256" key="6">
    <source>
        <dbReference type="ARBA" id="ARBA00022801"/>
    </source>
</evidence>
<keyword evidence="8 9" id="KW-0472">Membrane</keyword>
<dbReference type="GO" id="GO:0006508">
    <property type="term" value="P:proteolysis"/>
    <property type="evidence" value="ECO:0007669"/>
    <property type="project" value="UniProtKB-KW"/>
</dbReference>
<keyword evidence="2 9" id="KW-1003">Cell membrane</keyword>
<feature type="region of interest" description="Disordered" evidence="12">
    <location>
        <begin position="157"/>
        <end position="178"/>
    </location>
</feature>
<evidence type="ECO:0000256" key="2">
    <source>
        <dbReference type="ARBA" id="ARBA00022475"/>
    </source>
</evidence>
<dbReference type="AlphaFoldDB" id="A0AA94L387"/>
<feature type="active site" evidence="9">
    <location>
        <position position="120"/>
    </location>
</feature>
<feature type="transmembrane region" description="Helical" evidence="9">
    <location>
        <begin position="92"/>
        <end position="110"/>
    </location>
</feature>
<gene>
    <name evidence="9" type="primary">lspA</name>
    <name evidence="13" type="ORF">SAMN02910291_02489</name>
</gene>
<name>A0AA94L387_DESDE</name>
<protein>
    <recommendedName>
        <fullName evidence="9">Lipoprotein signal peptidase</fullName>
        <ecNumber evidence="9">3.4.23.36</ecNumber>
    </recommendedName>
    <alternativeName>
        <fullName evidence="9">Prolipoprotein signal peptidase</fullName>
    </alternativeName>
    <alternativeName>
        <fullName evidence="9">Signal peptidase II</fullName>
        <shortName evidence="9">SPase II</shortName>
    </alternativeName>
</protein>
<dbReference type="Pfam" id="PF01252">
    <property type="entry name" value="Peptidase_A8"/>
    <property type="match status" value="1"/>
</dbReference>
<dbReference type="Proteomes" id="UP000182680">
    <property type="component" value="Unassembled WGS sequence"/>
</dbReference>
<evidence type="ECO:0000313" key="13">
    <source>
        <dbReference type="EMBL" id="SFW68268.1"/>
    </source>
</evidence>
<comment type="caution">
    <text evidence="13">The sequence shown here is derived from an EMBL/GenBank/DDBJ whole genome shotgun (WGS) entry which is preliminary data.</text>
</comment>
<feature type="active site" evidence="9">
    <location>
        <position position="138"/>
    </location>
</feature>
<evidence type="ECO:0000256" key="12">
    <source>
        <dbReference type="SAM" id="MobiDB-lite"/>
    </source>
</evidence>
<dbReference type="NCBIfam" id="TIGR00077">
    <property type="entry name" value="lspA"/>
    <property type="match status" value="1"/>
</dbReference>
<comment type="pathway">
    <text evidence="9">Protein modification; lipoprotein biosynthesis (signal peptide cleavage).</text>
</comment>
<dbReference type="PROSITE" id="PS00855">
    <property type="entry name" value="SPASE_II"/>
    <property type="match status" value="1"/>
</dbReference>
<evidence type="ECO:0000256" key="9">
    <source>
        <dbReference type="HAMAP-Rule" id="MF_00161"/>
    </source>
</evidence>
<proteinExistence type="inferred from homology"/>
<feature type="transmembrane region" description="Helical" evidence="9">
    <location>
        <begin position="130"/>
        <end position="153"/>
    </location>
</feature>
<evidence type="ECO:0000313" key="14">
    <source>
        <dbReference type="Proteomes" id="UP000182680"/>
    </source>
</evidence>
<evidence type="ECO:0000256" key="4">
    <source>
        <dbReference type="ARBA" id="ARBA00022692"/>
    </source>
</evidence>
<dbReference type="PRINTS" id="PR00781">
    <property type="entry name" value="LIPOSIGPTASE"/>
</dbReference>
<comment type="caution">
    <text evidence="9">Lacks conserved residue(s) required for the propagation of feature annotation.</text>
</comment>
<dbReference type="PANTHER" id="PTHR33695">
    <property type="entry name" value="LIPOPROTEIN SIGNAL PEPTIDASE"/>
    <property type="match status" value="1"/>
</dbReference>
<evidence type="ECO:0000256" key="3">
    <source>
        <dbReference type="ARBA" id="ARBA00022670"/>
    </source>
</evidence>
<evidence type="ECO:0000256" key="8">
    <source>
        <dbReference type="ARBA" id="ARBA00023136"/>
    </source>
</evidence>
<reference evidence="14" key="1">
    <citation type="submission" date="2016-11" db="EMBL/GenBank/DDBJ databases">
        <authorList>
            <person name="Jaros S."/>
            <person name="Januszkiewicz K."/>
            <person name="Wedrychowicz H."/>
        </authorList>
    </citation>
    <scope>NUCLEOTIDE SEQUENCE [LARGE SCALE GENOMIC DNA]</scope>
    <source>
        <strain evidence="14">DSM 7057</strain>
    </source>
</reference>
<dbReference type="InterPro" id="IPR001872">
    <property type="entry name" value="Peptidase_A8"/>
</dbReference>
<evidence type="ECO:0000256" key="1">
    <source>
        <dbReference type="ARBA" id="ARBA00006139"/>
    </source>
</evidence>
<comment type="similarity">
    <text evidence="1 9 11">Belongs to the peptidase A8 family.</text>
</comment>
<dbReference type="GO" id="GO:0004190">
    <property type="term" value="F:aspartic-type endopeptidase activity"/>
    <property type="evidence" value="ECO:0007669"/>
    <property type="project" value="UniProtKB-UniRule"/>
</dbReference>
<comment type="subcellular location">
    <subcellularLocation>
        <location evidence="9">Cell membrane</location>
        <topology evidence="9">Multi-pass membrane protein</topology>
    </subcellularLocation>
</comment>
<evidence type="ECO:0000256" key="7">
    <source>
        <dbReference type="ARBA" id="ARBA00022989"/>
    </source>
</evidence>
<evidence type="ECO:0000256" key="5">
    <source>
        <dbReference type="ARBA" id="ARBA00022750"/>
    </source>
</evidence>
<keyword evidence="6 9" id="KW-0378">Hydrolase</keyword>
<keyword evidence="4 9" id="KW-0812">Transmembrane</keyword>
<dbReference type="GO" id="GO:0005886">
    <property type="term" value="C:plasma membrane"/>
    <property type="evidence" value="ECO:0007669"/>
    <property type="project" value="UniProtKB-SubCell"/>
</dbReference>
<dbReference type="RefSeq" id="WP_012624029.1">
    <property type="nucleotide sequence ID" value="NZ_FPIW01000063.1"/>
</dbReference>
<dbReference type="EC" id="3.4.23.36" evidence="9"/>
<comment type="function">
    <text evidence="9 10">This protein specifically catalyzes the removal of signal peptides from prolipoproteins.</text>
</comment>
<organism evidence="13 14">
    <name type="scientific">Desulfovibrio desulfuricans</name>
    <dbReference type="NCBI Taxonomy" id="876"/>
    <lineage>
        <taxon>Bacteria</taxon>
        <taxon>Pseudomonadati</taxon>
        <taxon>Thermodesulfobacteriota</taxon>
        <taxon>Desulfovibrionia</taxon>
        <taxon>Desulfovibrionales</taxon>
        <taxon>Desulfovibrionaceae</taxon>
        <taxon>Desulfovibrio</taxon>
    </lineage>
</organism>
<comment type="catalytic activity">
    <reaction evidence="9 10">
        <text>Release of signal peptides from bacterial membrane prolipoproteins. Hydrolyzes -Xaa-Yaa-Zaa-|-(S,diacylglyceryl)Cys-, in which Xaa is hydrophobic (preferably Leu), and Yaa (Ala or Ser) and Zaa (Gly or Ala) have small, neutral side chains.</text>
        <dbReference type="EC" id="3.4.23.36"/>
    </reaction>
</comment>
<keyword evidence="7 9" id="KW-1133">Transmembrane helix</keyword>
<keyword evidence="5 9" id="KW-0064">Aspartyl protease</keyword>
<sequence>MRRRYRILGGMALLALVLDQLTKYVVMQTIPEHRSVPVIEGLFDLVNIRNRGAAFGFLNRSDIEWQFWLFLGATVVAVWAILMLVRSSHDEPWLFAGLGLVMGGALGNLVDRIRFRAVVDFLDVYWGDWHWPAFNVADSAIFVGAALACVIMWRKPPENGNEKGSKAGKSSGKRGRAA</sequence>
<evidence type="ECO:0000256" key="10">
    <source>
        <dbReference type="RuleBase" id="RU000594"/>
    </source>
</evidence>
<feature type="transmembrane region" description="Helical" evidence="9">
    <location>
        <begin position="65"/>
        <end position="85"/>
    </location>
</feature>
<dbReference type="OMA" id="PKHFAVF"/>